<feature type="chain" id="PRO_5045096697" description="Right handed beta helix domain-containing protein" evidence="1">
    <location>
        <begin position="25"/>
        <end position="436"/>
    </location>
</feature>
<comment type="caution">
    <text evidence="2">The sequence shown here is derived from an EMBL/GenBank/DDBJ whole genome shotgun (WGS) entry which is preliminary data.</text>
</comment>
<gene>
    <name evidence="2" type="ORF">ORD21_03320</name>
</gene>
<keyword evidence="1" id="KW-0732">Signal</keyword>
<dbReference type="InterPro" id="IPR012334">
    <property type="entry name" value="Pectin_lyas_fold"/>
</dbReference>
<evidence type="ECO:0008006" key="4">
    <source>
        <dbReference type="Google" id="ProtNLM"/>
    </source>
</evidence>
<evidence type="ECO:0000256" key="1">
    <source>
        <dbReference type="SAM" id="SignalP"/>
    </source>
</evidence>
<evidence type="ECO:0000313" key="2">
    <source>
        <dbReference type="EMBL" id="MDV6373627.1"/>
    </source>
</evidence>
<sequence>MNHVFIGAVLTLCVATGLGLTALAQTPLAQSALAQSPAQKTVPTPKNSFLPATDIIYSGPLVITRGGTYHGNWQSLDPRVPAVTIRTREPVVIENANVRGRGTLIGGFNVDLTVRNTHGYGLNPLTDRAFPGRFIAVEFIYNLRAENNYLQGTSGIYVNTVQPNVAPGQTIKILRNRVQNVDGRYVDQAGRITGQRYLVQAVQLNHVLNVPDIEIAWNEVINQPGQSAAEENINLYETSGTPTSPIRIHNNYIHGAYAVDPLKDKEYSGGGIMLGDGSQKDLSVTGGHTEVYRNQIINTSNQGIAIAGGHDQHVYQNRILSSGKLPGGEIIPTANVGIYMWDMSGGAQRTPATFYNNSVRDNLIGWTRFDAAGKAYANNLWLPSCTPAARSVCGGNRAWPGSVTPLIERTELVRWQQKLLAAKITVGPPTSAVAAK</sequence>
<keyword evidence="3" id="KW-1185">Reference proteome</keyword>
<protein>
    <recommendedName>
        <fullName evidence="4">Right handed beta helix domain-containing protein</fullName>
    </recommendedName>
</protein>
<reference evidence="2 3" key="1">
    <citation type="submission" date="2022-11" db="EMBL/GenBank/DDBJ databases">
        <title>Deinococcus ZS9-10, Low Temperature and Draught-tolerating, UV-resistant Bacteria from Continental Antarctica.</title>
        <authorList>
            <person name="Cheng L."/>
        </authorList>
    </citation>
    <scope>NUCLEOTIDE SEQUENCE [LARGE SCALE GENOMIC DNA]</scope>
    <source>
        <strain evidence="2 3">ZS9-10</strain>
    </source>
</reference>
<dbReference type="InterPro" id="IPR011050">
    <property type="entry name" value="Pectin_lyase_fold/virulence"/>
</dbReference>
<organism evidence="2 3">
    <name type="scientific">Deinococcus arenicola</name>
    <dbReference type="NCBI Taxonomy" id="2994950"/>
    <lineage>
        <taxon>Bacteria</taxon>
        <taxon>Thermotogati</taxon>
        <taxon>Deinococcota</taxon>
        <taxon>Deinococci</taxon>
        <taxon>Deinococcales</taxon>
        <taxon>Deinococcaceae</taxon>
        <taxon>Deinococcus</taxon>
    </lineage>
</organism>
<name>A0ABU4DNT8_9DEIO</name>
<accession>A0ABU4DNT8</accession>
<dbReference type="Proteomes" id="UP001276150">
    <property type="component" value="Unassembled WGS sequence"/>
</dbReference>
<dbReference type="SUPFAM" id="SSF51126">
    <property type="entry name" value="Pectin lyase-like"/>
    <property type="match status" value="1"/>
</dbReference>
<dbReference type="EMBL" id="JAPMIV010000003">
    <property type="protein sequence ID" value="MDV6373627.1"/>
    <property type="molecule type" value="Genomic_DNA"/>
</dbReference>
<proteinExistence type="predicted"/>
<dbReference type="RefSeq" id="WP_317638935.1">
    <property type="nucleotide sequence ID" value="NZ_JAPMIV010000003.1"/>
</dbReference>
<feature type="signal peptide" evidence="1">
    <location>
        <begin position="1"/>
        <end position="24"/>
    </location>
</feature>
<dbReference type="Gene3D" id="2.160.20.10">
    <property type="entry name" value="Single-stranded right-handed beta-helix, Pectin lyase-like"/>
    <property type="match status" value="1"/>
</dbReference>
<evidence type="ECO:0000313" key="3">
    <source>
        <dbReference type="Proteomes" id="UP001276150"/>
    </source>
</evidence>